<evidence type="ECO:0000313" key="2">
    <source>
        <dbReference type="Proteomes" id="UP000032068"/>
    </source>
</evidence>
<name>A0A0D0JMA9_9PSED</name>
<dbReference type="Proteomes" id="UP000032068">
    <property type="component" value="Unassembled WGS sequence"/>
</dbReference>
<evidence type="ECO:0000313" key="1">
    <source>
        <dbReference type="EMBL" id="KIP87876.1"/>
    </source>
</evidence>
<dbReference type="EMBL" id="JXQW01000124">
    <property type="protein sequence ID" value="KIP87876.1"/>
    <property type="molecule type" value="Genomic_DNA"/>
</dbReference>
<proteinExistence type="predicted"/>
<gene>
    <name evidence="1" type="ORF">RU08_25735</name>
</gene>
<dbReference type="AlphaFoldDB" id="A0A0D0JMA9"/>
<protein>
    <submittedName>
        <fullName evidence="1">Uncharacterized protein</fullName>
    </submittedName>
</protein>
<comment type="caution">
    <text evidence="1">The sequence shown here is derived from an EMBL/GenBank/DDBJ whole genome shotgun (WGS) entry which is preliminary data.</text>
</comment>
<accession>A0A0D0JMA9</accession>
<reference evidence="1 2" key="1">
    <citation type="submission" date="2014-12" db="EMBL/GenBank/DDBJ databases">
        <title>16Stimator: statistical estimation of ribosomal gene copy numbers from draft genome assemblies.</title>
        <authorList>
            <person name="Perisin M.A."/>
            <person name="Vetter M."/>
            <person name="Gilbert J.A."/>
            <person name="Bergelson J."/>
        </authorList>
    </citation>
    <scope>NUCLEOTIDE SEQUENCE [LARGE SCALE GENOMIC DNA]</scope>
    <source>
        <strain evidence="1 2">MEJ086</strain>
    </source>
</reference>
<organism evidence="1 2">
    <name type="scientific">Pseudomonas fulva</name>
    <dbReference type="NCBI Taxonomy" id="47880"/>
    <lineage>
        <taxon>Bacteria</taxon>
        <taxon>Pseudomonadati</taxon>
        <taxon>Pseudomonadota</taxon>
        <taxon>Gammaproteobacteria</taxon>
        <taxon>Pseudomonadales</taxon>
        <taxon>Pseudomonadaceae</taxon>
        <taxon>Pseudomonas</taxon>
    </lineage>
</organism>
<sequence>MGCFLLLLPVLLLDGAPSMGALKRANKGKSRIAVETAASVGSDWPGLVLVFRWIGLEQALCQGVAKIRRTALRRAQSLARHGVLDLTS</sequence>